<dbReference type="Gene3D" id="3.20.20.80">
    <property type="entry name" value="Glycosidases"/>
    <property type="match status" value="1"/>
</dbReference>
<name>A0A7Y9DWS8_9PSEU</name>
<dbReference type="RefSeq" id="WP_179794463.1">
    <property type="nucleotide sequence ID" value="NZ_BAABHP010000021.1"/>
</dbReference>
<sequence>MQFSDVNQWHRVTDRYVYEASGAPMIEIRVCSASSGQMVEDTEWRRHRARFDGFPRLYYQYVWGRQSPEEQADLLAGLLGGLAPQDMLMLDIEVGSKIADPPGFTRRWVARAEARLGTRPWVYVPKALASDELYDAIGTRVVKAPRYSGGLHRGTPPNWPHHVHQFTDRGPMPGSPDGPGDCNYTELEVADLLARCRLDDPAPARTSKGDDADRRRRAQLLLEG</sequence>
<dbReference type="SUPFAM" id="SSF51445">
    <property type="entry name" value="(Trans)glycosidases"/>
    <property type="match status" value="1"/>
</dbReference>
<dbReference type="EMBL" id="JACCBN010000001">
    <property type="protein sequence ID" value="NYD36839.1"/>
    <property type="molecule type" value="Genomic_DNA"/>
</dbReference>
<evidence type="ECO:0000313" key="1">
    <source>
        <dbReference type="EMBL" id="NYD36839.1"/>
    </source>
</evidence>
<dbReference type="Proteomes" id="UP000535890">
    <property type="component" value="Unassembled WGS sequence"/>
</dbReference>
<evidence type="ECO:0000313" key="2">
    <source>
        <dbReference type="Proteomes" id="UP000535890"/>
    </source>
</evidence>
<organism evidence="1 2">
    <name type="scientific">Actinomycetospora corticicola</name>
    <dbReference type="NCBI Taxonomy" id="663602"/>
    <lineage>
        <taxon>Bacteria</taxon>
        <taxon>Bacillati</taxon>
        <taxon>Actinomycetota</taxon>
        <taxon>Actinomycetes</taxon>
        <taxon>Pseudonocardiales</taxon>
        <taxon>Pseudonocardiaceae</taxon>
        <taxon>Actinomycetospora</taxon>
    </lineage>
</organism>
<dbReference type="InterPro" id="IPR017853">
    <property type="entry name" value="GH"/>
</dbReference>
<proteinExistence type="predicted"/>
<accession>A0A7Y9DWS8</accession>
<gene>
    <name evidence="1" type="ORF">BJ983_002941</name>
</gene>
<dbReference type="AlphaFoldDB" id="A0A7Y9DWS8"/>
<keyword evidence="2" id="KW-1185">Reference proteome</keyword>
<protein>
    <submittedName>
        <fullName evidence="1">GH25 family lysozyme M1 (1,4-beta-N-acetylmuramidase)</fullName>
    </submittedName>
</protein>
<reference evidence="1 2" key="1">
    <citation type="submission" date="2020-07" db="EMBL/GenBank/DDBJ databases">
        <title>Sequencing the genomes of 1000 actinobacteria strains.</title>
        <authorList>
            <person name="Klenk H.-P."/>
        </authorList>
    </citation>
    <scope>NUCLEOTIDE SEQUENCE [LARGE SCALE GENOMIC DNA]</scope>
    <source>
        <strain evidence="1 2">DSM 45772</strain>
    </source>
</reference>
<comment type="caution">
    <text evidence="1">The sequence shown here is derived from an EMBL/GenBank/DDBJ whole genome shotgun (WGS) entry which is preliminary data.</text>
</comment>